<evidence type="ECO:0000313" key="2">
    <source>
        <dbReference type="Proteomes" id="UP000650833"/>
    </source>
</evidence>
<dbReference type="AlphaFoldDB" id="A0A8H7URT9"/>
<comment type="caution">
    <text evidence="1">The sequence shown here is derived from an EMBL/GenBank/DDBJ whole genome shotgun (WGS) entry which is preliminary data.</text>
</comment>
<evidence type="ECO:0000313" key="1">
    <source>
        <dbReference type="EMBL" id="KAG2193205.1"/>
    </source>
</evidence>
<dbReference type="EMBL" id="JAEPRC010000666">
    <property type="protein sequence ID" value="KAG2193205.1"/>
    <property type="molecule type" value="Genomic_DNA"/>
</dbReference>
<accession>A0A8H7URT9</accession>
<proteinExistence type="predicted"/>
<keyword evidence="2" id="KW-1185">Reference proteome</keyword>
<protein>
    <submittedName>
        <fullName evidence="1">Uncharacterized protein</fullName>
    </submittedName>
</protein>
<dbReference type="OrthoDB" id="2289409at2759"/>
<sequence>MSVNNLDMSVLSIEEEVEVETIYVSLMSKLRVEYDTISAMELDDEINDDLQIESGMELFEEEIPETEEEKERTTKNAEVGFLKKKEIKSKKVYRDYSDLQIEAFLDLLNNGISTTAAAKQLGITKTSAYRFREQWMKTGEVVRRKPGPATETVSPLKQEHTTFIIKFIDEFATATIEHVRDALMNEFENLSIKIGKNPRKA</sequence>
<dbReference type="InterPro" id="IPR009057">
    <property type="entry name" value="Homeodomain-like_sf"/>
</dbReference>
<dbReference type="SUPFAM" id="SSF46689">
    <property type="entry name" value="Homeodomain-like"/>
    <property type="match status" value="1"/>
</dbReference>
<dbReference type="Proteomes" id="UP000650833">
    <property type="component" value="Unassembled WGS sequence"/>
</dbReference>
<gene>
    <name evidence="1" type="ORF">INT46_005153</name>
</gene>
<organism evidence="1 2">
    <name type="scientific">Mucor plumbeus</name>
    <dbReference type="NCBI Taxonomy" id="97098"/>
    <lineage>
        <taxon>Eukaryota</taxon>
        <taxon>Fungi</taxon>
        <taxon>Fungi incertae sedis</taxon>
        <taxon>Mucoromycota</taxon>
        <taxon>Mucoromycotina</taxon>
        <taxon>Mucoromycetes</taxon>
        <taxon>Mucorales</taxon>
        <taxon>Mucorineae</taxon>
        <taxon>Mucoraceae</taxon>
        <taxon>Mucor</taxon>
    </lineage>
</organism>
<dbReference type="Pfam" id="PF13384">
    <property type="entry name" value="HTH_23"/>
    <property type="match status" value="1"/>
</dbReference>
<name>A0A8H7URT9_9FUNG</name>
<reference evidence="1" key="1">
    <citation type="submission" date="2020-12" db="EMBL/GenBank/DDBJ databases">
        <title>Metabolic potential, ecology and presence of endohyphal bacteria is reflected in genomic diversity of Mucoromycotina.</title>
        <authorList>
            <person name="Muszewska A."/>
            <person name="Okrasinska A."/>
            <person name="Steczkiewicz K."/>
            <person name="Drgas O."/>
            <person name="Orlowska M."/>
            <person name="Perlinska-Lenart U."/>
            <person name="Aleksandrzak-Piekarczyk T."/>
            <person name="Szatraj K."/>
            <person name="Zielenkiewicz U."/>
            <person name="Pilsyk S."/>
            <person name="Malc E."/>
            <person name="Mieczkowski P."/>
            <person name="Kruszewska J.S."/>
            <person name="Biernat P."/>
            <person name="Pawlowska J."/>
        </authorList>
    </citation>
    <scope>NUCLEOTIDE SEQUENCE</scope>
    <source>
        <strain evidence="1">CBS 226.32</strain>
    </source>
</reference>